<dbReference type="AlphaFoldDB" id="A0AA40EUS1"/>
<accession>A0AA40EUS1</accession>
<gene>
    <name evidence="1" type="ORF">B0T18DRAFT_324674</name>
</gene>
<reference evidence="1" key="1">
    <citation type="submission" date="2023-06" db="EMBL/GenBank/DDBJ databases">
        <title>Genome-scale phylogeny and comparative genomics of the fungal order Sordariales.</title>
        <authorList>
            <consortium name="Lawrence Berkeley National Laboratory"/>
            <person name="Hensen N."/>
            <person name="Bonometti L."/>
            <person name="Westerberg I."/>
            <person name="Brannstrom I.O."/>
            <person name="Guillou S."/>
            <person name="Cros-Aarteil S."/>
            <person name="Calhoun S."/>
            <person name="Haridas S."/>
            <person name="Kuo A."/>
            <person name="Mondo S."/>
            <person name="Pangilinan J."/>
            <person name="Riley R."/>
            <person name="LaButti K."/>
            <person name="Andreopoulos B."/>
            <person name="Lipzen A."/>
            <person name="Chen C."/>
            <person name="Yanf M."/>
            <person name="Daum C."/>
            <person name="Ng V."/>
            <person name="Clum A."/>
            <person name="Steindorff A."/>
            <person name="Ohm R."/>
            <person name="Martin F."/>
            <person name="Silar P."/>
            <person name="Natvig D."/>
            <person name="Lalanne C."/>
            <person name="Gautier V."/>
            <person name="Ament-velasquez S.L."/>
            <person name="Kruys A."/>
            <person name="Hutchinson M.I."/>
            <person name="Powell A.J."/>
            <person name="Barry K."/>
            <person name="Miller A.N."/>
            <person name="Grigoriev I.V."/>
            <person name="Debuchy R."/>
            <person name="Gladieux P."/>
            <person name="Thoren M.H."/>
            <person name="Johannesson H."/>
        </authorList>
    </citation>
    <scope>NUCLEOTIDE SEQUENCE</scope>
    <source>
        <strain evidence="1">SMH3187-1</strain>
    </source>
</reference>
<organism evidence="1 2">
    <name type="scientific">Schizothecium vesticola</name>
    <dbReference type="NCBI Taxonomy" id="314040"/>
    <lineage>
        <taxon>Eukaryota</taxon>
        <taxon>Fungi</taxon>
        <taxon>Dikarya</taxon>
        <taxon>Ascomycota</taxon>
        <taxon>Pezizomycotina</taxon>
        <taxon>Sordariomycetes</taxon>
        <taxon>Sordariomycetidae</taxon>
        <taxon>Sordariales</taxon>
        <taxon>Schizotheciaceae</taxon>
        <taxon>Schizothecium</taxon>
    </lineage>
</organism>
<keyword evidence="2" id="KW-1185">Reference proteome</keyword>
<dbReference type="EMBL" id="JAUKUD010000004">
    <property type="protein sequence ID" value="KAK0745841.1"/>
    <property type="molecule type" value="Genomic_DNA"/>
</dbReference>
<dbReference type="InterPro" id="IPR032710">
    <property type="entry name" value="NTF2-like_dom_sf"/>
</dbReference>
<dbReference type="Proteomes" id="UP001172155">
    <property type="component" value="Unassembled WGS sequence"/>
</dbReference>
<proteinExistence type="predicted"/>
<evidence type="ECO:0008006" key="3">
    <source>
        <dbReference type="Google" id="ProtNLM"/>
    </source>
</evidence>
<protein>
    <recommendedName>
        <fullName evidence="3">SnoaL-like domain-containing protein</fullName>
    </recommendedName>
</protein>
<name>A0AA40EUS1_9PEZI</name>
<sequence>MTTLLPPLATAQSKFCERSTPAPPDDEVKARHEKFVDAFLVKKDVVEAFTYIASDYINNGARGGAQGALDFLSRVWTNQTITVRRTHYATNTSRLNYDGAYGKNIIDRYRWEGGCIAEHWDRGEVWPEEGDKGSGAGG</sequence>
<dbReference type="Gene3D" id="3.10.450.50">
    <property type="match status" value="1"/>
</dbReference>
<evidence type="ECO:0000313" key="2">
    <source>
        <dbReference type="Proteomes" id="UP001172155"/>
    </source>
</evidence>
<comment type="caution">
    <text evidence="1">The sequence shown here is derived from an EMBL/GenBank/DDBJ whole genome shotgun (WGS) entry which is preliminary data.</text>
</comment>
<dbReference type="SUPFAM" id="SSF54427">
    <property type="entry name" value="NTF2-like"/>
    <property type="match status" value="1"/>
</dbReference>
<evidence type="ECO:0000313" key="1">
    <source>
        <dbReference type="EMBL" id="KAK0745841.1"/>
    </source>
</evidence>